<comment type="similarity">
    <text evidence="1">Belongs to the ABC transporter superfamily.</text>
</comment>
<dbReference type="InterPro" id="IPR050319">
    <property type="entry name" value="ABC_transp_ATP-bind"/>
</dbReference>
<dbReference type="InterPro" id="IPR003439">
    <property type="entry name" value="ABC_transporter-like_ATP-bd"/>
</dbReference>
<dbReference type="RefSeq" id="WP_100361305.1">
    <property type="nucleotide sequence ID" value="NZ_CP045915.1"/>
</dbReference>
<dbReference type="Gene3D" id="3.40.50.300">
    <property type="entry name" value="P-loop containing nucleotide triphosphate hydrolases"/>
    <property type="match status" value="1"/>
</dbReference>
<feature type="domain" description="ABC transporter" evidence="5">
    <location>
        <begin position="2"/>
        <end position="213"/>
    </location>
</feature>
<dbReference type="KEGG" id="grc:GI584_07285"/>
<evidence type="ECO:0000256" key="4">
    <source>
        <dbReference type="ARBA" id="ARBA00022840"/>
    </source>
</evidence>
<gene>
    <name evidence="6" type="ORF">GI584_07285</name>
</gene>
<dbReference type="GO" id="GO:0005524">
    <property type="term" value="F:ATP binding"/>
    <property type="evidence" value="ECO:0007669"/>
    <property type="project" value="UniProtKB-KW"/>
</dbReference>
<keyword evidence="4 6" id="KW-0067">ATP-binding</keyword>
<dbReference type="GO" id="GO:0016887">
    <property type="term" value="F:ATP hydrolysis activity"/>
    <property type="evidence" value="ECO:0007669"/>
    <property type="project" value="InterPro"/>
</dbReference>
<dbReference type="Pfam" id="PF00005">
    <property type="entry name" value="ABC_tran"/>
    <property type="match status" value="1"/>
</dbReference>
<keyword evidence="7" id="KW-1185">Reference proteome</keyword>
<evidence type="ECO:0000256" key="1">
    <source>
        <dbReference type="ARBA" id="ARBA00005417"/>
    </source>
</evidence>
<accession>A0A5Q2TG87</accession>
<reference evidence="6 7" key="1">
    <citation type="submission" date="2019-11" db="EMBL/GenBank/DDBJ databases">
        <title>Gracilibacillus salitolerans sp. nov., a moderate halophile isolated from a saline soil in northwest China.</title>
        <authorList>
            <person name="Gan L."/>
        </authorList>
    </citation>
    <scope>NUCLEOTIDE SEQUENCE [LARGE SCALE GENOMIC DNA]</scope>
    <source>
        <strain evidence="6 7">SCU50</strain>
    </source>
</reference>
<dbReference type="PANTHER" id="PTHR43776:SF7">
    <property type="entry name" value="D,D-DIPEPTIDE TRANSPORT ATP-BINDING PROTEIN DDPF-RELATED"/>
    <property type="match status" value="1"/>
</dbReference>
<keyword evidence="2" id="KW-0813">Transport</keyword>
<evidence type="ECO:0000256" key="2">
    <source>
        <dbReference type="ARBA" id="ARBA00022448"/>
    </source>
</evidence>
<dbReference type="SMART" id="SM00382">
    <property type="entry name" value="AAA"/>
    <property type="match status" value="1"/>
</dbReference>
<dbReference type="GO" id="GO:0055085">
    <property type="term" value="P:transmembrane transport"/>
    <property type="evidence" value="ECO:0007669"/>
    <property type="project" value="UniProtKB-ARBA"/>
</dbReference>
<organism evidence="6 7">
    <name type="scientific">Gracilibacillus salitolerans</name>
    <dbReference type="NCBI Taxonomy" id="2663022"/>
    <lineage>
        <taxon>Bacteria</taxon>
        <taxon>Bacillati</taxon>
        <taxon>Bacillota</taxon>
        <taxon>Bacilli</taxon>
        <taxon>Bacillales</taxon>
        <taxon>Bacillaceae</taxon>
        <taxon>Gracilibacillus</taxon>
    </lineage>
</organism>
<dbReference type="PROSITE" id="PS00211">
    <property type="entry name" value="ABC_TRANSPORTER_1"/>
    <property type="match status" value="1"/>
</dbReference>
<evidence type="ECO:0000256" key="3">
    <source>
        <dbReference type="ARBA" id="ARBA00022741"/>
    </source>
</evidence>
<dbReference type="AlphaFoldDB" id="A0A5Q2TG87"/>
<sequence length="213" mass="24255">MLKVEKLSYTLPNRKTLFRDISLTLAKGEIVGLSGASGVGKTTFAKVITGYLSAESGEINYKPVKNKPYPVQLIWQHPEQSVNPKWRLQKVLEEAGEINKQLLDQLNIPFEWLPRYPHQLSGGQLQRICIARCLLTNPSYIIADEMTTMLDPIAQAEIWQLVTEYVKNNKVGLLIISHDRLLLDNLCEKVIDFTQFVKPTDDLSRNNHEGVRK</sequence>
<dbReference type="InterPro" id="IPR027417">
    <property type="entry name" value="P-loop_NTPase"/>
</dbReference>
<dbReference type="PANTHER" id="PTHR43776">
    <property type="entry name" value="TRANSPORT ATP-BINDING PROTEIN"/>
    <property type="match status" value="1"/>
</dbReference>
<proteinExistence type="inferred from homology"/>
<evidence type="ECO:0000313" key="7">
    <source>
        <dbReference type="Proteomes" id="UP000339690"/>
    </source>
</evidence>
<dbReference type="SUPFAM" id="SSF52540">
    <property type="entry name" value="P-loop containing nucleoside triphosphate hydrolases"/>
    <property type="match status" value="1"/>
</dbReference>
<dbReference type="InterPro" id="IPR003593">
    <property type="entry name" value="AAA+_ATPase"/>
</dbReference>
<evidence type="ECO:0000259" key="5">
    <source>
        <dbReference type="PROSITE" id="PS50893"/>
    </source>
</evidence>
<evidence type="ECO:0000313" key="6">
    <source>
        <dbReference type="EMBL" id="QGH33834.1"/>
    </source>
</evidence>
<keyword evidence="3" id="KW-0547">Nucleotide-binding</keyword>
<dbReference type="PROSITE" id="PS50893">
    <property type="entry name" value="ABC_TRANSPORTER_2"/>
    <property type="match status" value="1"/>
</dbReference>
<protein>
    <submittedName>
        <fullName evidence="6">ATP-binding cassette domain-containing protein</fullName>
    </submittedName>
</protein>
<dbReference type="EMBL" id="CP045915">
    <property type="protein sequence ID" value="QGH33834.1"/>
    <property type="molecule type" value="Genomic_DNA"/>
</dbReference>
<dbReference type="InterPro" id="IPR017871">
    <property type="entry name" value="ABC_transporter-like_CS"/>
</dbReference>
<dbReference type="Proteomes" id="UP000339690">
    <property type="component" value="Chromosome"/>
</dbReference>
<name>A0A5Q2TG87_9BACI</name>